<evidence type="ECO:0000313" key="1">
    <source>
        <dbReference type="EMBL" id="RBL88355.1"/>
    </source>
</evidence>
<dbReference type="AlphaFoldDB" id="A0A365XRY8"/>
<keyword evidence="2" id="KW-1185">Reference proteome</keyword>
<dbReference type="EMBL" id="QFFJ01000002">
    <property type="protein sequence ID" value="RBL88355.1"/>
    <property type="molecule type" value="Genomic_DNA"/>
</dbReference>
<accession>A0A365XRY8</accession>
<comment type="caution">
    <text evidence="1">The sequence shown here is derived from an EMBL/GenBank/DDBJ whole genome shotgun (WGS) entry which is preliminary data.</text>
</comment>
<gene>
    <name evidence="1" type="ORF">DF182_17320</name>
</gene>
<evidence type="ECO:0000313" key="2">
    <source>
        <dbReference type="Proteomes" id="UP000253410"/>
    </source>
</evidence>
<protein>
    <submittedName>
        <fullName evidence="1">Uncharacterized protein</fullName>
    </submittedName>
</protein>
<dbReference type="Proteomes" id="UP000253410">
    <property type="component" value="Unassembled WGS sequence"/>
</dbReference>
<reference evidence="1 2" key="1">
    <citation type="submission" date="2018-05" db="EMBL/GenBank/DDBJ databases">
        <title>Chitinophaga sp. K3CV102501T nov., isolated from isolated from a monsoon evergreen broad-leaved forest soil.</title>
        <authorList>
            <person name="Lv Y."/>
        </authorList>
    </citation>
    <scope>NUCLEOTIDE SEQUENCE [LARGE SCALE GENOMIC DNA]</scope>
    <source>
        <strain evidence="1 2">GDMCC 1.1325</strain>
    </source>
</reference>
<name>A0A365XRY8_9BACT</name>
<proteinExistence type="predicted"/>
<organism evidence="1 2">
    <name type="scientific">Chitinophaga flava</name>
    <dbReference type="NCBI Taxonomy" id="2259036"/>
    <lineage>
        <taxon>Bacteria</taxon>
        <taxon>Pseudomonadati</taxon>
        <taxon>Bacteroidota</taxon>
        <taxon>Chitinophagia</taxon>
        <taxon>Chitinophagales</taxon>
        <taxon>Chitinophagaceae</taxon>
        <taxon>Chitinophaga</taxon>
    </lineage>
</organism>
<sequence>MGYITVITGAIAGFGIYEYFRLKLYALVIELNSSSHYTFSSVDKEGILEVCRRLTAAMTSEAPVNTTVNFNSDKIVFGDHVARDKYEVNDSNIAKMGTFNNNTETPI</sequence>